<evidence type="ECO:0000313" key="3">
    <source>
        <dbReference type="Proteomes" id="UP000282087"/>
    </source>
</evidence>
<sequence>MAVHLDAFDELVVGLQTTGDPVDESRQFVVLLISLPSEYELIGECEGHSAYRGEGESPEEIGEAAQEGGYGERISRVWKC</sequence>
<accession>A0A3M6VDA0</accession>
<evidence type="ECO:0000313" key="2">
    <source>
        <dbReference type="EMBL" id="RQM16047.1"/>
    </source>
</evidence>
<evidence type="ECO:0000313" key="1">
    <source>
        <dbReference type="EMBL" id="RMX63396.1"/>
    </source>
</evidence>
<evidence type="ECO:0000313" key="4">
    <source>
        <dbReference type="Proteomes" id="UP000286097"/>
    </source>
</evidence>
<name>A0A3M6VDA0_9STRA</name>
<dbReference type="Pfam" id="PF14223">
    <property type="entry name" value="Retrotran_gag_2"/>
    <property type="match status" value="1"/>
</dbReference>
<dbReference type="EMBL" id="QLLG01000409">
    <property type="protein sequence ID" value="RMX63396.1"/>
    <property type="molecule type" value="Genomic_DNA"/>
</dbReference>
<keyword evidence="3" id="KW-1185">Reference proteome</keyword>
<dbReference type="Proteomes" id="UP000286097">
    <property type="component" value="Unassembled WGS sequence"/>
</dbReference>
<comment type="caution">
    <text evidence="1">The sequence shown here is derived from an EMBL/GenBank/DDBJ whole genome shotgun (WGS) entry which is preliminary data.</text>
</comment>
<proteinExistence type="predicted"/>
<reference evidence="3 4" key="1">
    <citation type="submission" date="2018-06" db="EMBL/GenBank/DDBJ databases">
        <title>Comparative genomics of downy mildews reveals potential adaptations to biotrophy.</title>
        <authorList>
            <person name="Fletcher K."/>
            <person name="Klosterman S.J."/>
            <person name="Derevnina L."/>
            <person name="Martin F."/>
            <person name="Koike S."/>
            <person name="Reyes Chin-Wo S."/>
            <person name="Mou B."/>
            <person name="Michelmore R."/>
        </authorList>
    </citation>
    <scope>NUCLEOTIDE SEQUENCE [LARGE SCALE GENOMIC DNA]</scope>
    <source>
        <strain evidence="2 4">R13</strain>
        <strain evidence="1 3">R14</strain>
    </source>
</reference>
<dbReference type="Proteomes" id="UP000282087">
    <property type="component" value="Unassembled WGS sequence"/>
</dbReference>
<dbReference type="VEuPathDB" id="FungiDB:DD237_002341"/>
<gene>
    <name evidence="2" type="ORF">DD237_002341</name>
    <name evidence="1" type="ORF">DD238_007841</name>
</gene>
<protein>
    <submittedName>
        <fullName evidence="1">Uncharacterized protein</fullName>
    </submittedName>
</protein>
<dbReference type="EMBL" id="QKXF01000132">
    <property type="protein sequence ID" value="RQM16047.1"/>
    <property type="molecule type" value="Genomic_DNA"/>
</dbReference>
<dbReference type="AlphaFoldDB" id="A0A3M6VDA0"/>
<organism evidence="1 3">
    <name type="scientific">Peronospora effusa</name>
    <dbReference type="NCBI Taxonomy" id="542832"/>
    <lineage>
        <taxon>Eukaryota</taxon>
        <taxon>Sar</taxon>
        <taxon>Stramenopiles</taxon>
        <taxon>Oomycota</taxon>
        <taxon>Peronosporomycetes</taxon>
        <taxon>Peronosporales</taxon>
        <taxon>Peronosporaceae</taxon>
        <taxon>Peronospora</taxon>
    </lineage>
</organism>